<dbReference type="AlphaFoldDB" id="A0A143QU40"/>
<evidence type="ECO:0000313" key="2">
    <source>
        <dbReference type="Proteomes" id="UP000076038"/>
    </source>
</evidence>
<organism evidence="1 2">
    <name type="scientific">Rhodococcoides fascians</name>
    <name type="common">Rhodococcus fascians</name>
    <dbReference type="NCBI Taxonomy" id="1828"/>
    <lineage>
        <taxon>Bacteria</taxon>
        <taxon>Bacillati</taxon>
        <taxon>Actinomycetota</taxon>
        <taxon>Actinomycetes</taxon>
        <taxon>Mycobacteriales</taxon>
        <taxon>Nocardiaceae</taxon>
        <taxon>Rhodococcoides</taxon>
    </lineage>
</organism>
<dbReference type="OrthoDB" id="4570648at2"/>
<reference evidence="2" key="2">
    <citation type="submission" date="2016-04" db="EMBL/GenBank/DDBJ databases">
        <title>Complete Genome and Plasmid Sequences for Rhodococcus fascians D188 and Draft Sequences for Rhodococcus spp. Isolates PBTS 1 and PBTS 2.</title>
        <authorList>
            <person name="Stamer R."/>
            <person name="Vereecke D."/>
            <person name="Zhang Y."/>
            <person name="Schilkey F."/>
            <person name="Devitt N."/>
            <person name="Randall J."/>
        </authorList>
    </citation>
    <scope>NUCLEOTIDE SEQUENCE [LARGE SCALE GENOMIC DNA]</scope>
    <source>
        <strain evidence="2">PBTS2</strain>
        <plasmid evidence="2">unnamed1</plasmid>
    </source>
</reference>
<dbReference type="RefSeq" id="WP_063216984.1">
    <property type="nucleotide sequence ID" value="NZ_CP015221.1"/>
</dbReference>
<gene>
    <name evidence="1" type="ORF">A3Q41_04997</name>
</gene>
<dbReference type="Proteomes" id="UP000076038">
    <property type="component" value="Plasmid unnamed1"/>
</dbReference>
<evidence type="ECO:0000313" key="1">
    <source>
        <dbReference type="EMBL" id="AMY26252.1"/>
    </source>
</evidence>
<dbReference type="PATRIC" id="fig|1653479.3.peg.5065"/>
<reference evidence="1 2" key="1">
    <citation type="journal article" date="2016" name="Genome Announc.">
        <title>Complete Genome and Plasmid Sequences for Rhodococcus fascians D188 and Draft Sequences for Rhodococcus Isolates PBTS 1 and PBTS 2.</title>
        <authorList>
            <person name="Stamler R.A."/>
            <person name="Vereecke D."/>
            <person name="Zhang Y."/>
            <person name="Schilkey F."/>
            <person name="Devitt N."/>
            <person name="Randall J.J."/>
        </authorList>
    </citation>
    <scope>NUCLEOTIDE SEQUENCE [LARGE SCALE GENOMIC DNA]</scope>
    <source>
        <strain evidence="1 2">PBTS2</strain>
        <plasmid evidence="1">unnamed1</plasmid>
    </source>
</reference>
<protein>
    <submittedName>
        <fullName evidence="1">Uncharacterized protein</fullName>
    </submittedName>
</protein>
<dbReference type="EMBL" id="CP015221">
    <property type="protein sequence ID" value="AMY26252.1"/>
    <property type="molecule type" value="Genomic_DNA"/>
</dbReference>
<accession>A0A143QU40</accession>
<sequence length="115" mass="12334">MTTDNETAGIFDAWPTTFEPPTRRIVDPPKSVNVNIALAIGRSGSGGFRDTTPLKVRAEGLAMDSIVEGTLYAWARTGTGDWLAAVSFSIPTGNKKGRLDLERQWCPAAAITPIT</sequence>
<keyword evidence="2" id="KW-1185">Reference proteome</keyword>
<keyword evidence="1" id="KW-0614">Plasmid</keyword>
<dbReference type="KEGG" id="rhs:A3Q41_04997"/>
<proteinExistence type="predicted"/>
<name>A0A143QU40_RHOFA</name>
<geneLocation type="plasmid" evidence="1 2">
    <name>unnamed1</name>
</geneLocation>